<organism evidence="1 2">
    <name type="scientific">Trichomonas vaginalis (strain ATCC PRA-98 / G3)</name>
    <dbReference type="NCBI Taxonomy" id="412133"/>
    <lineage>
        <taxon>Eukaryota</taxon>
        <taxon>Metamonada</taxon>
        <taxon>Parabasalia</taxon>
        <taxon>Trichomonadida</taxon>
        <taxon>Trichomonadidae</taxon>
        <taxon>Trichomonas</taxon>
    </lineage>
</organism>
<reference evidence="1" key="2">
    <citation type="journal article" date="2007" name="Science">
        <title>Draft genome sequence of the sexually transmitted pathogen Trichomonas vaginalis.</title>
        <authorList>
            <person name="Carlton J.M."/>
            <person name="Hirt R.P."/>
            <person name="Silva J.C."/>
            <person name="Delcher A.L."/>
            <person name="Schatz M."/>
            <person name="Zhao Q."/>
            <person name="Wortman J.R."/>
            <person name="Bidwell S.L."/>
            <person name="Alsmark U.C.M."/>
            <person name="Besteiro S."/>
            <person name="Sicheritz-Ponten T."/>
            <person name="Noel C.J."/>
            <person name="Dacks J.B."/>
            <person name="Foster P.G."/>
            <person name="Simillion C."/>
            <person name="Van de Peer Y."/>
            <person name="Miranda-Saavedra D."/>
            <person name="Barton G.J."/>
            <person name="Westrop G.D."/>
            <person name="Mueller S."/>
            <person name="Dessi D."/>
            <person name="Fiori P.L."/>
            <person name="Ren Q."/>
            <person name="Paulsen I."/>
            <person name="Zhang H."/>
            <person name="Bastida-Corcuera F.D."/>
            <person name="Simoes-Barbosa A."/>
            <person name="Brown M.T."/>
            <person name="Hayes R.D."/>
            <person name="Mukherjee M."/>
            <person name="Okumura C.Y."/>
            <person name="Schneider R."/>
            <person name="Smith A.J."/>
            <person name="Vanacova S."/>
            <person name="Villalvazo M."/>
            <person name="Haas B.J."/>
            <person name="Pertea M."/>
            <person name="Feldblyum T.V."/>
            <person name="Utterback T.R."/>
            <person name="Shu C.L."/>
            <person name="Osoegawa K."/>
            <person name="de Jong P.J."/>
            <person name="Hrdy I."/>
            <person name="Horvathova L."/>
            <person name="Zubacova Z."/>
            <person name="Dolezal P."/>
            <person name="Malik S.B."/>
            <person name="Logsdon J.M. Jr."/>
            <person name="Henze K."/>
            <person name="Gupta A."/>
            <person name="Wang C.C."/>
            <person name="Dunne R.L."/>
            <person name="Upcroft J.A."/>
            <person name="Upcroft P."/>
            <person name="White O."/>
            <person name="Salzberg S.L."/>
            <person name="Tang P."/>
            <person name="Chiu C.-H."/>
            <person name="Lee Y.-S."/>
            <person name="Embley T.M."/>
            <person name="Coombs G.H."/>
            <person name="Mottram J.C."/>
            <person name="Tachezy J."/>
            <person name="Fraser-Liggett C.M."/>
            <person name="Johnson P.J."/>
        </authorList>
    </citation>
    <scope>NUCLEOTIDE SEQUENCE [LARGE SCALE GENOMIC DNA]</scope>
    <source>
        <strain evidence="1">G3</strain>
    </source>
</reference>
<dbReference type="EMBL" id="DS113280">
    <property type="protein sequence ID" value="EAY13795.1"/>
    <property type="molecule type" value="Genomic_DNA"/>
</dbReference>
<dbReference type="VEuPathDB" id="TrichDB:TVAGG3_0073690"/>
<gene>
    <name evidence="1" type="ORF">TVAG_468110</name>
</gene>
<dbReference type="KEGG" id="tva:4771780"/>
<name>A2E0Q0_TRIV3</name>
<evidence type="ECO:0000313" key="1">
    <source>
        <dbReference type="EMBL" id="EAY13795.1"/>
    </source>
</evidence>
<dbReference type="RefSeq" id="XP_001326018.1">
    <property type="nucleotide sequence ID" value="XM_001325983.1"/>
</dbReference>
<sequence length="340" mass="38843">MSLNFNSLKTNNTKEDNLFKYMQKTNDNMQFPQLFSTNQVVSSNGIYQNAFLLLVSTKEFSNMINIDIIQNIPNQTEPMVAPETSGYDNFINYKECIDLTARLVSAVQKCKRGQDYISFIELFVTKRKIKSIFEFIKELIYVTDVAFTQLCLVQDKDSNDSYQQIVHYENNPLHQILSAKMMSTLIPFNCIYKSSKSSEFQKIIFDSITNDAFITVPKLVVFVHPQNSKIELDENLPKLISVPMNGNRESVLKVLGRIAAWSEFSSQNKGVDEKSQNVIEKYQKIYPVANYKLVGFVNAAYSEQEQSSTVSMANSGNIEVEKSEKSFPENPICVVYELSE</sequence>
<dbReference type="InParanoid" id="A2E0Q0"/>
<evidence type="ECO:0000313" key="2">
    <source>
        <dbReference type="Proteomes" id="UP000001542"/>
    </source>
</evidence>
<dbReference type="VEuPathDB" id="TrichDB:TVAG_468110"/>
<dbReference type="Proteomes" id="UP000001542">
    <property type="component" value="Unassembled WGS sequence"/>
</dbReference>
<reference evidence="1" key="1">
    <citation type="submission" date="2006-10" db="EMBL/GenBank/DDBJ databases">
        <authorList>
            <person name="Amadeo P."/>
            <person name="Zhao Q."/>
            <person name="Wortman J."/>
            <person name="Fraser-Liggett C."/>
            <person name="Carlton J."/>
        </authorList>
    </citation>
    <scope>NUCLEOTIDE SEQUENCE</scope>
    <source>
        <strain evidence="1">G3</strain>
    </source>
</reference>
<dbReference type="AlphaFoldDB" id="A2E0Q0"/>
<accession>A2E0Q0</accession>
<keyword evidence="2" id="KW-1185">Reference proteome</keyword>
<protein>
    <submittedName>
        <fullName evidence="1">Uncharacterized protein</fullName>
    </submittedName>
</protein>
<proteinExistence type="predicted"/>